<dbReference type="CDD" id="cd02440">
    <property type="entry name" value="AdoMet_MTases"/>
    <property type="match status" value="1"/>
</dbReference>
<evidence type="ECO:0000313" key="3">
    <source>
        <dbReference type="Proteomes" id="UP001202827"/>
    </source>
</evidence>
<keyword evidence="3" id="KW-1185">Reference proteome</keyword>
<dbReference type="Gene3D" id="3.40.50.150">
    <property type="entry name" value="Vaccinia Virus protein VP39"/>
    <property type="match status" value="1"/>
</dbReference>
<protein>
    <submittedName>
        <fullName evidence="2">Class I SAM-dependent methyltransferase</fullName>
    </submittedName>
</protein>
<dbReference type="GO" id="GO:0032259">
    <property type="term" value="P:methylation"/>
    <property type="evidence" value="ECO:0007669"/>
    <property type="project" value="UniProtKB-KW"/>
</dbReference>
<evidence type="ECO:0000313" key="2">
    <source>
        <dbReference type="EMBL" id="MCK8782483.1"/>
    </source>
</evidence>
<evidence type="ECO:0000259" key="1">
    <source>
        <dbReference type="Pfam" id="PF08241"/>
    </source>
</evidence>
<organism evidence="2 3">
    <name type="scientific">Neorhizobium turbinariae</name>
    <dbReference type="NCBI Taxonomy" id="2937795"/>
    <lineage>
        <taxon>Bacteria</taxon>
        <taxon>Pseudomonadati</taxon>
        <taxon>Pseudomonadota</taxon>
        <taxon>Alphaproteobacteria</taxon>
        <taxon>Hyphomicrobiales</taxon>
        <taxon>Rhizobiaceae</taxon>
        <taxon>Rhizobium/Agrobacterium group</taxon>
        <taxon>Neorhizobium</taxon>
    </lineage>
</organism>
<reference evidence="2 3" key="1">
    <citation type="submission" date="2022-04" db="EMBL/GenBank/DDBJ databases">
        <title>Rhizobium coralii sp. nov., isolated from coral Turbinaria peltata.</title>
        <authorList>
            <person name="Sun H."/>
        </authorList>
    </citation>
    <scope>NUCLEOTIDE SEQUENCE [LARGE SCALE GENOMIC DNA]</scope>
    <source>
        <strain evidence="2 3">NTR19</strain>
    </source>
</reference>
<proteinExistence type="predicted"/>
<dbReference type="InterPro" id="IPR013216">
    <property type="entry name" value="Methyltransf_11"/>
</dbReference>
<keyword evidence="2" id="KW-0808">Transferase</keyword>
<keyword evidence="2" id="KW-0489">Methyltransferase</keyword>
<dbReference type="RefSeq" id="WP_248684782.1">
    <property type="nucleotide sequence ID" value="NZ_JALPRY010000029.1"/>
</dbReference>
<gene>
    <name evidence="2" type="ORF">M0654_21135</name>
</gene>
<dbReference type="Proteomes" id="UP001202827">
    <property type="component" value="Unassembled WGS sequence"/>
</dbReference>
<dbReference type="Pfam" id="PF08241">
    <property type="entry name" value="Methyltransf_11"/>
    <property type="match status" value="1"/>
</dbReference>
<comment type="caution">
    <text evidence="2">The sequence shown here is derived from an EMBL/GenBank/DDBJ whole genome shotgun (WGS) entry which is preliminary data.</text>
</comment>
<name>A0ABT0IX84_9HYPH</name>
<feature type="domain" description="Methyltransferase type 11" evidence="1">
    <location>
        <begin position="102"/>
        <end position="191"/>
    </location>
</feature>
<dbReference type="GO" id="GO:0008168">
    <property type="term" value="F:methyltransferase activity"/>
    <property type="evidence" value="ECO:0007669"/>
    <property type="project" value="UniProtKB-KW"/>
</dbReference>
<dbReference type="EMBL" id="JALPRY010000029">
    <property type="protein sequence ID" value="MCK8782483.1"/>
    <property type="molecule type" value="Genomic_DNA"/>
</dbReference>
<sequence>MISVADDRLACPDCRGNLSSLEQCEECGRQFAQEDGRPKLMPLAGGTVNFSWPAGSLTPAAISEAEILRFPPRRGQSRRGIYHLDRAHEDRLSDVPAGSKVLEIGCGGAQMRRWMKERGIHYIGVDVAVDRVHDWLQMHGGPDLLCDAHVLPFQDETFDVVYASAVWEHLAFPQLASKEVARVLKPGGLCLGSASFLEPWHDSSYYHMTPYGIFMTLSLAGLSPIQIWPETKWPGFRAMLEMGNKATRLVGGLCWLIYGWYLAPKAAQVWLHERRRPDEQALMHPIAQIAGAVAWVARKP</sequence>
<dbReference type="InterPro" id="IPR029063">
    <property type="entry name" value="SAM-dependent_MTases_sf"/>
</dbReference>
<dbReference type="SUPFAM" id="SSF53335">
    <property type="entry name" value="S-adenosyl-L-methionine-dependent methyltransferases"/>
    <property type="match status" value="1"/>
</dbReference>
<dbReference type="PANTHER" id="PTHR43464">
    <property type="entry name" value="METHYLTRANSFERASE"/>
    <property type="match status" value="1"/>
</dbReference>
<accession>A0ABT0IX84</accession>